<reference evidence="2" key="1">
    <citation type="journal article" date="2014" name="Int. J. Syst. Evol. Microbiol.">
        <title>Complete genome sequence of Corynebacterium casei LMG S-19264T (=DSM 44701T), isolated from a smear-ripened cheese.</title>
        <authorList>
            <consortium name="US DOE Joint Genome Institute (JGI-PGF)"/>
            <person name="Walter F."/>
            <person name="Albersmeier A."/>
            <person name="Kalinowski J."/>
            <person name="Ruckert C."/>
        </authorList>
    </citation>
    <scope>NUCLEOTIDE SEQUENCE</scope>
    <source>
        <strain evidence="2">CGMCC 1.12924</strain>
    </source>
</reference>
<reference evidence="2" key="2">
    <citation type="submission" date="2020-09" db="EMBL/GenBank/DDBJ databases">
        <authorList>
            <person name="Sun Q."/>
            <person name="Zhou Y."/>
        </authorList>
    </citation>
    <scope>NUCLEOTIDE SEQUENCE</scope>
    <source>
        <strain evidence="2">CGMCC 1.12924</strain>
    </source>
</reference>
<evidence type="ECO:0000256" key="1">
    <source>
        <dbReference type="SAM" id="SignalP"/>
    </source>
</evidence>
<evidence type="ECO:0000313" key="2">
    <source>
        <dbReference type="EMBL" id="GGD99760.1"/>
    </source>
</evidence>
<keyword evidence="3" id="KW-1185">Reference proteome</keyword>
<gene>
    <name evidence="2" type="ORF">GCM10011312_24090</name>
</gene>
<keyword evidence="1" id="KW-0732">Signal</keyword>
<name>A0A8J2Y838_9FLAO</name>
<dbReference type="EMBL" id="BMGK01000011">
    <property type="protein sequence ID" value="GGD99760.1"/>
    <property type="molecule type" value="Genomic_DNA"/>
</dbReference>
<feature type="chain" id="PRO_5035250638" description="Toxin-antitoxin system YwqK family antitoxin" evidence="1">
    <location>
        <begin position="25"/>
        <end position="277"/>
    </location>
</feature>
<dbReference type="Proteomes" id="UP000652231">
    <property type="component" value="Unassembled WGS sequence"/>
</dbReference>
<evidence type="ECO:0000313" key="3">
    <source>
        <dbReference type="Proteomes" id="UP000652231"/>
    </source>
</evidence>
<evidence type="ECO:0008006" key="4">
    <source>
        <dbReference type="Google" id="ProtNLM"/>
    </source>
</evidence>
<comment type="caution">
    <text evidence="2">The sequence shown here is derived from an EMBL/GenBank/DDBJ whole genome shotgun (WGS) entry which is preliminary data.</text>
</comment>
<proteinExistence type="predicted"/>
<feature type="signal peptide" evidence="1">
    <location>
        <begin position="1"/>
        <end position="24"/>
    </location>
</feature>
<dbReference type="AlphaFoldDB" id="A0A8J2Y838"/>
<protein>
    <recommendedName>
        <fullName evidence="4">Toxin-antitoxin system YwqK family antitoxin</fullName>
    </recommendedName>
</protein>
<sequence>MQGFLNYMNYLLTFLLVLSFFTAASQNNVEDLYVKNNIEKVIIKGFEYKKGSLVKQSHLVHELDKQGKTVLFTSYDTKDSLIRQTTHTFSEDGMTEYREKKDKDGHLQHSAIVVRNKKDRSFRKVQLDAKGDTLIEQLLIRNHNMNDSILYRVIKGQRYLTHKWEVDDEGKLISKKRYHVSGSLLESDSYTYIKKGNCIITENKRKEVIAEICTEGNKEISKILQDREGYRSGIKLVYEKGGESIETKLANGLIDKIEYFSKKGKLLASIQYTYLSN</sequence>
<accession>A0A8J2Y838</accession>
<organism evidence="2 3">
    <name type="scientific">Planktosalinus lacus</name>
    <dbReference type="NCBI Taxonomy" id="1526573"/>
    <lineage>
        <taxon>Bacteria</taxon>
        <taxon>Pseudomonadati</taxon>
        <taxon>Bacteroidota</taxon>
        <taxon>Flavobacteriia</taxon>
        <taxon>Flavobacteriales</taxon>
        <taxon>Flavobacteriaceae</taxon>
        <taxon>Planktosalinus</taxon>
    </lineage>
</organism>